<evidence type="ECO:0000313" key="2">
    <source>
        <dbReference type="Proteomes" id="UP000230564"/>
    </source>
</evidence>
<organism evidence="1 2">
    <name type="scientific">Candidatus Komeilibacteria bacterium CG11_big_fil_rev_8_21_14_0_20_36_20</name>
    <dbReference type="NCBI Taxonomy" id="1974477"/>
    <lineage>
        <taxon>Bacteria</taxon>
        <taxon>Candidatus Komeiliibacteriota</taxon>
    </lineage>
</organism>
<dbReference type="Gene3D" id="3.40.50.620">
    <property type="entry name" value="HUPs"/>
    <property type="match status" value="1"/>
</dbReference>
<sequence length="224" mass="25959">MMIRGVRNEADAEYEKKVMLYNKKQFGIDKYLYLFSNSGFEQISSSKTRELAENLELEELSNYVSPLVISKLLEKVLRIRNLFMVVGRPGTGKSTFLKMLSQEDKNNVYIDTDQFNQALKPLLKEKFGNSDLIKIALTREEDLKKIIAKPWISLLKKALKNLPQDCNAFVEIPIGLQSDKMMFRFVGVKVIHLGCDDNDISRLRVILRKTPELLPFIERIPNWE</sequence>
<dbReference type="InterPro" id="IPR014729">
    <property type="entry name" value="Rossmann-like_a/b/a_fold"/>
</dbReference>
<gene>
    <name evidence="1" type="ORF">COV55_02690</name>
</gene>
<evidence type="ECO:0000313" key="1">
    <source>
        <dbReference type="EMBL" id="PIR06726.1"/>
    </source>
</evidence>
<dbReference type="Gene3D" id="3.40.50.300">
    <property type="entry name" value="P-loop containing nucleotide triphosphate hydrolases"/>
    <property type="match status" value="1"/>
</dbReference>
<comment type="caution">
    <text evidence="1">The sequence shown here is derived from an EMBL/GenBank/DDBJ whole genome shotgun (WGS) entry which is preliminary data.</text>
</comment>
<dbReference type="Proteomes" id="UP000230564">
    <property type="component" value="Unassembled WGS sequence"/>
</dbReference>
<reference evidence="1 2" key="1">
    <citation type="submission" date="2017-09" db="EMBL/GenBank/DDBJ databases">
        <title>Depth-based differentiation of microbial function through sediment-hosted aquifers and enrichment of novel symbionts in the deep terrestrial subsurface.</title>
        <authorList>
            <person name="Probst A.J."/>
            <person name="Ladd B."/>
            <person name="Jarett J.K."/>
            <person name="Geller-Mcgrath D.E."/>
            <person name="Sieber C.M."/>
            <person name="Emerson J.B."/>
            <person name="Anantharaman K."/>
            <person name="Thomas B.C."/>
            <person name="Malmstrom R."/>
            <person name="Stieglmeier M."/>
            <person name="Klingl A."/>
            <person name="Woyke T."/>
            <person name="Ryan C.M."/>
            <person name="Banfield J.F."/>
        </authorList>
    </citation>
    <scope>NUCLEOTIDE SEQUENCE [LARGE SCALE GENOMIC DNA]</scope>
    <source>
        <strain evidence="1">CG11_big_fil_rev_8_21_14_0_20_36_20</strain>
    </source>
</reference>
<accession>A0A2H0NF69</accession>
<protein>
    <submittedName>
        <fullName evidence="1">Uncharacterized protein</fullName>
    </submittedName>
</protein>
<dbReference type="EMBL" id="PCWQ01000010">
    <property type="protein sequence ID" value="PIR06726.1"/>
    <property type="molecule type" value="Genomic_DNA"/>
</dbReference>
<proteinExistence type="predicted"/>
<dbReference type="SUPFAM" id="SSF52540">
    <property type="entry name" value="P-loop containing nucleoside triphosphate hydrolases"/>
    <property type="match status" value="2"/>
</dbReference>
<name>A0A2H0NF69_9BACT</name>
<dbReference type="InterPro" id="IPR027417">
    <property type="entry name" value="P-loop_NTPase"/>
</dbReference>
<dbReference type="AlphaFoldDB" id="A0A2H0NF69"/>